<accession>A0ABD2LHL6</accession>
<keyword evidence="2" id="KW-1185">Reference proteome</keyword>
<proteinExistence type="predicted"/>
<dbReference type="EMBL" id="JBICBT010000409">
    <property type="protein sequence ID" value="KAL3114713.1"/>
    <property type="molecule type" value="Genomic_DNA"/>
</dbReference>
<organism evidence="1 2">
    <name type="scientific">Heterodera trifolii</name>
    <dbReference type="NCBI Taxonomy" id="157864"/>
    <lineage>
        <taxon>Eukaryota</taxon>
        <taxon>Metazoa</taxon>
        <taxon>Ecdysozoa</taxon>
        <taxon>Nematoda</taxon>
        <taxon>Chromadorea</taxon>
        <taxon>Rhabditida</taxon>
        <taxon>Tylenchina</taxon>
        <taxon>Tylenchomorpha</taxon>
        <taxon>Tylenchoidea</taxon>
        <taxon>Heteroderidae</taxon>
        <taxon>Heteroderinae</taxon>
        <taxon>Heterodera</taxon>
    </lineage>
</organism>
<comment type="caution">
    <text evidence="1">The sequence shown here is derived from an EMBL/GenBank/DDBJ whole genome shotgun (WGS) entry which is preliminary data.</text>
</comment>
<dbReference type="Proteomes" id="UP001620626">
    <property type="component" value="Unassembled WGS sequence"/>
</dbReference>
<name>A0ABD2LHL6_9BILA</name>
<evidence type="ECO:0000313" key="1">
    <source>
        <dbReference type="EMBL" id="KAL3114713.1"/>
    </source>
</evidence>
<protein>
    <submittedName>
        <fullName evidence="1">Uncharacterized protein</fullName>
    </submittedName>
</protein>
<evidence type="ECO:0000313" key="2">
    <source>
        <dbReference type="Proteomes" id="UP001620626"/>
    </source>
</evidence>
<dbReference type="SUPFAM" id="SSF46966">
    <property type="entry name" value="Spectrin repeat"/>
    <property type="match status" value="1"/>
</dbReference>
<sequence>MIALVGQQSIAGKRPSDGFELCQNLAANFDNMVRTSTNEVVQFTFGDDRLDPAYMEAKDGRPLDFQHMLAQVRNNTSSNSTSTDYGKDEDSAESLLKKHRALISDLEAFNTTIEELRLEAGQCKYQEQLGGQLGKEYGYKLKTIFPAIEVN</sequence>
<dbReference type="Gene3D" id="6.20.50.80">
    <property type="match status" value="1"/>
</dbReference>
<reference evidence="1 2" key="1">
    <citation type="submission" date="2024-10" db="EMBL/GenBank/DDBJ databases">
        <authorList>
            <person name="Kim D."/>
        </authorList>
    </citation>
    <scope>NUCLEOTIDE SEQUENCE [LARGE SCALE GENOMIC DNA]</scope>
    <source>
        <strain evidence="1">BH-2024</strain>
    </source>
</reference>
<dbReference type="AlphaFoldDB" id="A0ABD2LHL6"/>
<dbReference type="SUPFAM" id="SSF64484">
    <property type="entry name" value="beta and beta-prime subunits of DNA dependent RNA-polymerase"/>
    <property type="match status" value="1"/>
</dbReference>
<gene>
    <name evidence="1" type="ORF">niasHT_019034</name>
</gene>